<comment type="caution">
    <text evidence="5">The sequence shown here is derived from an EMBL/GenBank/DDBJ whole genome shotgun (WGS) entry which is preliminary data.</text>
</comment>
<evidence type="ECO:0000259" key="3">
    <source>
        <dbReference type="PROSITE" id="PS50404"/>
    </source>
</evidence>
<reference evidence="5 6" key="1">
    <citation type="submission" date="2019-06" db="EMBL/GenBank/DDBJ databases">
        <title>Quisquiliibacterium sp. nov., isolated from a maize field.</title>
        <authorList>
            <person name="Lin S.-Y."/>
            <person name="Tsai C.-F."/>
            <person name="Young C.-C."/>
        </authorList>
    </citation>
    <scope>NUCLEOTIDE SEQUENCE [LARGE SCALE GENOMIC DNA]</scope>
    <source>
        <strain evidence="5 6">CC-CFT501</strain>
    </source>
</reference>
<evidence type="ECO:0000313" key="6">
    <source>
        <dbReference type="Proteomes" id="UP000321548"/>
    </source>
</evidence>
<dbReference type="SFLD" id="SFLDG00358">
    <property type="entry name" value="Main_(cytGST)"/>
    <property type="match status" value="1"/>
</dbReference>
<dbReference type="SUPFAM" id="SSF47616">
    <property type="entry name" value="GST C-terminal domain-like"/>
    <property type="match status" value="1"/>
</dbReference>
<dbReference type="EMBL" id="VDUY01000001">
    <property type="protein sequence ID" value="TXL68589.1"/>
    <property type="molecule type" value="Genomic_DNA"/>
</dbReference>
<feature type="domain" description="GST C-terminal" evidence="4">
    <location>
        <begin position="86"/>
        <end position="206"/>
    </location>
</feature>
<dbReference type="InterPro" id="IPR036249">
    <property type="entry name" value="Thioredoxin-like_sf"/>
</dbReference>
<dbReference type="InterPro" id="IPR036282">
    <property type="entry name" value="Glutathione-S-Trfase_C_sf"/>
</dbReference>
<dbReference type="OrthoDB" id="5958450at2"/>
<gene>
    <name evidence="5" type="ORF">FHP08_02595</name>
</gene>
<comment type="similarity">
    <text evidence="1">Belongs to the GST superfamily.</text>
</comment>
<dbReference type="Pfam" id="PF13410">
    <property type="entry name" value="GST_C_2"/>
    <property type="match status" value="1"/>
</dbReference>
<proteinExistence type="inferred from homology"/>
<dbReference type="PANTHER" id="PTHR44051:SF19">
    <property type="entry name" value="DISULFIDE-BOND OXIDOREDUCTASE YFCG"/>
    <property type="match status" value="1"/>
</dbReference>
<dbReference type="Proteomes" id="UP000321548">
    <property type="component" value="Unassembled WGS sequence"/>
</dbReference>
<evidence type="ECO:0000256" key="1">
    <source>
        <dbReference type="ARBA" id="ARBA00007409"/>
    </source>
</evidence>
<dbReference type="PROSITE" id="PS50405">
    <property type="entry name" value="GST_CTER"/>
    <property type="match status" value="1"/>
</dbReference>
<evidence type="ECO:0000313" key="5">
    <source>
        <dbReference type="EMBL" id="TXL68589.1"/>
    </source>
</evidence>
<dbReference type="InterPro" id="IPR040079">
    <property type="entry name" value="Glutathione_S-Trfase"/>
</dbReference>
<dbReference type="AlphaFoldDB" id="A0A5C8P598"/>
<name>A0A5C8P598_9BURK</name>
<sequence length="206" mass="23326">MLKIWGRRNSINVMKVLWVCEELALPFEQIDAGMQFGVVNTPEYAAMNPNRKVPTIDDDGFTLAESNTIVRYLAARHGREDLLPTDARARARIESWMDWASFSLAIAMTPLFWQLIRTPGNQRDPKVIAANATEAERCMRILDDQLAGQPHLAGEGFTLADVPAAAFVHRWLALPIERPALPRLEAYYRRMLERRGYRAHVAGPLS</sequence>
<dbReference type="SUPFAM" id="SSF52833">
    <property type="entry name" value="Thioredoxin-like"/>
    <property type="match status" value="1"/>
</dbReference>
<accession>A0A5C8P598</accession>
<dbReference type="InterPro" id="IPR004045">
    <property type="entry name" value="Glutathione_S-Trfase_N"/>
</dbReference>
<keyword evidence="2 5" id="KW-0808">Transferase</keyword>
<organism evidence="5 6">
    <name type="scientific">Zeimonas arvi</name>
    <dbReference type="NCBI Taxonomy" id="2498847"/>
    <lineage>
        <taxon>Bacteria</taxon>
        <taxon>Pseudomonadati</taxon>
        <taxon>Pseudomonadota</taxon>
        <taxon>Betaproteobacteria</taxon>
        <taxon>Burkholderiales</taxon>
        <taxon>Burkholderiaceae</taxon>
        <taxon>Zeimonas</taxon>
    </lineage>
</organism>
<feature type="domain" description="GST N-terminal" evidence="3">
    <location>
        <begin position="1"/>
        <end position="81"/>
    </location>
</feature>
<dbReference type="GO" id="GO:0016740">
    <property type="term" value="F:transferase activity"/>
    <property type="evidence" value="ECO:0007669"/>
    <property type="project" value="UniProtKB-KW"/>
</dbReference>
<dbReference type="InterPro" id="IPR010987">
    <property type="entry name" value="Glutathione-S-Trfase_C-like"/>
</dbReference>
<dbReference type="SFLD" id="SFLDS00019">
    <property type="entry name" value="Glutathione_Transferase_(cytos"/>
    <property type="match status" value="1"/>
</dbReference>
<dbReference type="CDD" id="cd03047">
    <property type="entry name" value="GST_N_2"/>
    <property type="match status" value="1"/>
</dbReference>
<dbReference type="Pfam" id="PF02798">
    <property type="entry name" value="GST_N"/>
    <property type="match status" value="1"/>
</dbReference>
<evidence type="ECO:0000256" key="2">
    <source>
        <dbReference type="ARBA" id="ARBA00022679"/>
    </source>
</evidence>
<dbReference type="SFLD" id="SFLDG01150">
    <property type="entry name" value="Main.1:_Beta-like"/>
    <property type="match status" value="1"/>
</dbReference>
<keyword evidence="6" id="KW-1185">Reference proteome</keyword>
<protein>
    <submittedName>
        <fullName evidence="5">Glutathione S-transferase family protein</fullName>
    </submittedName>
</protein>
<dbReference type="FunFam" id="3.40.30.10:FF:000039">
    <property type="entry name" value="Glutathione S-transferase domain"/>
    <property type="match status" value="1"/>
</dbReference>
<dbReference type="Gene3D" id="3.40.30.10">
    <property type="entry name" value="Glutaredoxin"/>
    <property type="match status" value="1"/>
</dbReference>
<evidence type="ECO:0000259" key="4">
    <source>
        <dbReference type="PROSITE" id="PS50405"/>
    </source>
</evidence>
<dbReference type="Gene3D" id="1.20.1050.10">
    <property type="match status" value="1"/>
</dbReference>
<dbReference type="PANTHER" id="PTHR44051">
    <property type="entry name" value="GLUTATHIONE S-TRANSFERASE-RELATED"/>
    <property type="match status" value="1"/>
</dbReference>
<dbReference type="PROSITE" id="PS50404">
    <property type="entry name" value="GST_NTER"/>
    <property type="match status" value="1"/>
</dbReference>
<dbReference type="RefSeq" id="WP_147702729.1">
    <property type="nucleotide sequence ID" value="NZ_VDUY01000001.1"/>
</dbReference>